<evidence type="ECO:0000313" key="1">
    <source>
        <dbReference type="EMBL" id="EAY26889.1"/>
    </source>
</evidence>
<dbReference type="Proteomes" id="UP000004095">
    <property type="component" value="Unassembled WGS sequence"/>
</dbReference>
<dbReference type="RefSeq" id="WP_002700181.1">
    <property type="nucleotide sequence ID" value="NZ_AAWS01000029.1"/>
</dbReference>
<sequence>MKINQQFNQLRYARLKEIIVNHKKYTDFNTLGIYRAIVEHEKLSTEQKIDIRDLANEYFSKTFNFLQVKDPRTYFALTILGEEDELTVADEAKIWEDIRRNKEKILKAKRIKHRNFGYYSKHNCGDDACVYNGVMFKEGSRHLL</sequence>
<gene>
    <name evidence="1" type="ORF">M23134_04839</name>
</gene>
<name>A1ZS01_MICM2</name>
<proteinExistence type="predicted"/>
<dbReference type="AlphaFoldDB" id="A1ZS01"/>
<protein>
    <submittedName>
        <fullName evidence="1">Uncharacterized protein</fullName>
    </submittedName>
</protein>
<keyword evidence="2" id="KW-1185">Reference proteome</keyword>
<organism evidence="1 2">
    <name type="scientific">Microscilla marina ATCC 23134</name>
    <dbReference type="NCBI Taxonomy" id="313606"/>
    <lineage>
        <taxon>Bacteria</taxon>
        <taxon>Pseudomonadati</taxon>
        <taxon>Bacteroidota</taxon>
        <taxon>Cytophagia</taxon>
        <taxon>Cytophagales</taxon>
        <taxon>Microscillaceae</taxon>
        <taxon>Microscilla</taxon>
    </lineage>
</organism>
<dbReference type="EMBL" id="AAWS01000029">
    <property type="protein sequence ID" value="EAY26889.1"/>
    <property type="molecule type" value="Genomic_DNA"/>
</dbReference>
<reference evidence="1 2" key="1">
    <citation type="submission" date="2007-01" db="EMBL/GenBank/DDBJ databases">
        <authorList>
            <person name="Haygood M."/>
            <person name="Podell S."/>
            <person name="Anderson C."/>
            <person name="Hopkinson B."/>
            <person name="Roe K."/>
            <person name="Barbeau K."/>
            <person name="Gaasterland T."/>
            <person name="Ferriera S."/>
            <person name="Johnson J."/>
            <person name="Kravitz S."/>
            <person name="Beeson K."/>
            <person name="Sutton G."/>
            <person name="Rogers Y.-H."/>
            <person name="Friedman R."/>
            <person name="Frazier M."/>
            <person name="Venter J.C."/>
        </authorList>
    </citation>
    <scope>NUCLEOTIDE SEQUENCE [LARGE SCALE GENOMIC DNA]</scope>
    <source>
        <strain evidence="1 2">ATCC 23134</strain>
    </source>
</reference>
<accession>A1ZS01</accession>
<evidence type="ECO:0000313" key="2">
    <source>
        <dbReference type="Proteomes" id="UP000004095"/>
    </source>
</evidence>
<comment type="caution">
    <text evidence="1">The sequence shown here is derived from an EMBL/GenBank/DDBJ whole genome shotgun (WGS) entry which is preliminary data.</text>
</comment>
<dbReference type="OrthoDB" id="8606671at2"/>
<dbReference type="eggNOG" id="ENOG502ZC3D">
    <property type="taxonomic scope" value="Bacteria"/>
</dbReference>